<dbReference type="Gene3D" id="3.40.50.150">
    <property type="entry name" value="Vaccinia Virus protein VP39"/>
    <property type="match status" value="1"/>
</dbReference>
<dbReference type="SUPFAM" id="SSF53335">
    <property type="entry name" value="S-adenosyl-L-methionine-dependent methyltransferases"/>
    <property type="match status" value="1"/>
</dbReference>
<comment type="caution">
    <text evidence="1">The sequence shown here is derived from an EMBL/GenBank/DDBJ whole genome shotgun (WGS) entry which is preliminary data.</text>
</comment>
<dbReference type="InterPro" id="IPR029063">
    <property type="entry name" value="SAM-dependent_MTases_sf"/>
</dbReference>
<dbReference type="EMBL" id="BAAAFM010000003">
    <property type="protein sequence ID" value="GAA0206365.1"/>
    <property type="molecule type" value="Genomic_DNA"/>
</dbReference>
<protein>
    <submittedName>
        <fullName evidence="1">Cyclopropane-fatty-acyl-phospholipid synthase family protein</fullName>
    </submittedName>
</protein>
<evidence type="ECO:0000313" key="2">
    <source>
        <dbReference type="Proteomes" id="UP001501221"/>
    </source>
</evidence>
<dbReference type="CDD" id="cd02440">
    <property type="entry name" value="AdoMet_MTases"/>
    <property type="match status" value="1"/>
</dbReference>
<evidence type="ECO:0000313" key="1">
    <source>
        <dbReference type="EMBL" id="GAA0206365.1"/>
    </source>
</evidence>
<dbReference type="Proteomes" id="UP001501221">
    <property type="component" value="Unassembled WGS sequence"/>
</dbReference>
<organism evidence="1 2">
    <name type="scientific">Kangiella japonica</name>
    <dbReference type="NCBI Taxonomy" id="647384"/>
    <lineage>
        <taxon>Bacteria</taxon>
        <taxon>Pseudomonadati</taxon>
        <taxon>Pseudomonadota</taxon>
        <taxon>Gammaproteobacteria</taxon>
        <taxon>Kangiellales</taxon>
        <taxon>Kangiellaceae</taxon>
        <taxon>Kangiella</taxon>
    </lineage>
</organism>
<proteinExistence type="predicted"/>
<gene>
    <name evidence="1" type="ORF">GCM10009123_12300</name>
</gene>
<name>A0ABN0SYD7_9GAMM</name>
<accession>A0ABN0SYD7</accession>
<sequence>MIQTIIKLMESGTLPDAVIRAGIRKLCQQRLVDEHVNDIEAQGEQYNRFLGELRNSDIAIKTDKANEQHYEVPADFYKLALGEHLKYSSCLWNEDTQDLTAAEAKMLELYTVRGQFEDGQKILELGCGWGSLTLYLAGKYPNSQVTALSNSHSQREFIMKEAEFRGLSNIDVITVDINDFKTEQRFDRIVSIEMFEHVRNYQKLFQNMEQWLEKQGRCFIHIFCHRYLMYPIEEEGDDNWMGKYFFSGGQMPAADTFLNFQQGLTLDKRWLLSGQHYEKTSNAWLENIDRKKETVLTLFKKVYGEKEGKIWLQRWRIFFMSCAELFGLNNGNEWLVAHYRFKKSTNENG</sequence>
<reference evidence="1 2" key="1">
    <citation type="journal article" date="2019" name="Int. J. Syst. Evol. Microbiol.">
        <title>The Global Catalogue of Microorganisms (GCM) 10K type strain sequencing project: providing services to taxonomists for standard genome sequencing and annotation.</title>
        <authorList>
            <consortium name="The Broad Institute Genomics Platform"/>
            <consortium name="The Broad Institute Genome Sequencing Center for Infectious Disease"/>
            <person name="Wu L."/>
            <person name="Ma J."/>
        </authorList>
    </citation>
    <scope>NUCLEOTIDE SEQUENCE [LARGE SCALE GENOMIC DNA]</scope>
    <source>
        <strain evidence="1 2">JCM 16211</strain>
    </source>
</reference>
<dbReference type="Pfam" id="PF02353">
    <property type="entry name" value="CMAS"/>
    <property type="match status" value="1"/>
</dbReference>
<dbReference type="PANTHER" id="PTHR43832:SF1">
    <property type="entry name" value="S-ADENOSYL-L-METHIONINE-DEPENDENT METHYLTRANSFERASES SUPERFAMILY PROTEIN"/>
    <property type="match status" value="1"/>
</dbReference>
<keyword evidence="2" id="KW-1185">Reference proteome</keyword>
<dbReference type="PANTHER" id="PTHR43832">
    <property type="match status" value="1"/>
</dbReference>